<dbReference type="AlphaFoldDB" id="A0A935Q0D2"/>
<gene>
    <name evidence="1" type="ORF">IPJ27_15135</name>
</gene>
<reference evidence="1 2" key="1">
    <citation type="submission" date="2020-10" db="EMBL/GenBank/DDBJ databases">
        <title>Connecting structure to function with the recovery of over 1000 high-quality activated sludge metagenome-assembled genomes encoding full-length rRNA genes using long-read sequencing.</title>
        <authorList>
            <person name="Singleton C.M."/>
            <person name="Petriglieri F."/>
            <person name="Kristensen J.M."/>
            <person name="Kirkegaard R.H."/>
            <person name="Michaelsen T.Y."/>
            <person name="Andersen M.H."/>
            <person name="Karst S.M."/>
            <person name="Dueholm M.S."/>
            <person name="Nielsen P.H."/>
            <person name="Albertsen M."/>
        </authorList>
    </citation>
    <scope>NUCLEOTIDE SEQUENCE [LARGE SCALE GENOMIC DNA]</scope>
    <source>
        <strain evidence="1">EsbW_18-Q3-R4-48_BATAC.285</strain>
    </source>
</reference>
<dbReference type="EMBL" id="JADJMH010000014">
    <property type="protein sequence ID" value="MBK7675972.1"/>
    <property type="molecule type" value="Genomic_DNA"/>
</dbReference>
<proteinExistence type="predicted"/>
<name>A0A935Q0D2_9PROT</name>
<comment type="caution">
    <text evidence="1">The sequence shown here is derived from an EMBL/GenBank/DDBJ whole genome shotgun (WGS) entry which is preliminary data.</text>
</comment>
<dbReference type="Proteomes" id="UP000697998">
    <property type="component" value="Unassembled WGS sequence"/>
</dbReference>
<evidence type="ECO:0000313" key="2">
    <source>
        <dbReference type="Proteomes" id="UP000697998"/>
    </source>
</evidence>
<protein>
    <submittedName>
        <fullName evidence="1">Uncharacterized protein</fullName>
    </submittedName>
</protein>
<evidence type="ECO:0000313" key="1">
    <source>
        <dbReference type="EMBL" id="MBK7675972.1"/>
    </source>
</evidence>
<organism evidence="1 2">
    <name type="scientific">Candidatus Accumulibacter proximus</name>
    <dbReference type="NCBI Taxonomy" id="2954385"/>
    <lineage>
        <taxon>Bacteria</taxon>
        <taxon>Pseudomonadati</taxon>
        <taxon>Pseudomonadota</taxon>
        <taxon>Betaproteobacteria</taxon>
        <taxon>Candidatus Accumulibacter</taxon>
    </lineage>
</organism>
<sequence length="324" mass="36479">MNSVHRLARPSRSEAPPEGTRRIIDNQERVLYDGYWIKTYPVPSDSLQAKKLLIEALTRRLFNHTEHGLNIPGCRLGEARQSYQAETDPGRRRVKAAMLAGALFNRATDIFRKLVELQADGIEVPSDDALMRECGQCLLDAMELGHVVLHRSGEEGIDELWGEPFRAFSVPIEEFYESRYIKIGQTMRDIDRVANAMVANFSGIPAFAAIEAPVRHFANAARIKAETLRTDPNIFDVWAQLVTAGERLANFTPIPASKPLREQTGRRLHRVSDGLQLLRNGRALVFYIARARTPMPRSTSDYIERCQAYFATGRVPVMPVPLPA</sequence>
<accession>A0A935Q0D2</accession>